<evidence type="ECO:0008006" key="4">
    <source>
        <dbReference type="Google" id="ProtNLM"/>
    </source>
</evidence>
<evidence type="ECO:0000313" key="2">
    <source>
        <dbReference type="EMBL" id="GAA3359650.1"/>
    </source>
</evidence>
<reference evidence="3" key="1">
    <citation type="journal article" date="2019" name="Int. J. Syst. Evol. Microbiol.">
        <title>The Global Catalogue of Microorganisms (GCM) 10K type strain sequencing project: providing services to taxonomists for standard genome sequencing and annotation.</title>
        <authorList>
            <consortium name="The Broad Institute Genomics Platform"/>
            <consortium name="The Broad Institute Genome Sequencing Center for Infectious Disease"/>
            <person name="Wu L."/>
            <person name="Ma J."/>
        </authorList>
    </citation>
    <scope>NUCLEOTIDE SEQUENCE [LARGE SCALE GENOMIC DNA]</scope>
    <source>
        <strain evidence="3">JCM 9687</strain>
    </source>
</reference>
<sequence>MSERTMPGVVPPRSSASGSPRVNGRVPRELPLPELAASPDGVSRVCAVASVDCRGRVSDRSVLRSLGWTAGQRLDIRAVEGSVMVACREDGVFFLTSQGHLRLPAVVRHWCALRPGQRVLLAAEPDHDALAVHTMPVLDSLLTEPHARMFGGEPT</sequence>
<organism evidence="2 3">
    <name type="scientific">Saccharopolyspora gregorii</name>
    <dbReference type="NCBI Taxonomy" id="33914"/>
    <lineage>
        <taxon>Bacteria</taxon>
        <taxon>Bacillati</taxon>
        <taxon>Actinomycetota</taxon>
        <taxon>Actinomycetes</taxon>
        <taxon>Pseudonocardiales</taxon>
        <taxon>Pseudonocardiaceae</taxon>
        <taxon>Saccharopolyspora</taxon>
    </lineage>
</organism>
<dbReference type="Proteomes" id="UP001500483">
    <property type="component" value="Unassembled WGS sequence"/>
</dbReference>
<feature type="region of interest" description="Disordered" evidence="1">
    <location>
        <begin position="1"/>
        <end position="27"/>
    </location>
</feature>
<protein>
    <recommendedName>
        <fullName evidence="4">AbrB/MazE/SpoVT family DNA-binding domain-containing protein</fullName>
    </recommendedName>
</protein>
<accession>A0ABP6RUF0</accession>
<name>A0ABP6RUF0_9PSEU</name>
<keyword evidence="3" id="KW-1185">Reference proteome</keyword>
<evidence type="ECO:0000256" key="1">
    <source>
        <dbReference type="SAM" id="MobiDB-lite"/>
    </source>
</evidence>
<dbReference type="EMBL" id="BAAAYK010000038">
    <property type="protein sequence ID" value="GAA3359650.1"/>
    <property type="molecule type" value="Genomic_DNA"/>
</dbReference>
<evidence type="ECO:0000313" key="3">
    <source>
        <dbReference type="Proteomes" id="UP001500483"/>
    </source>
</evidence>
<proteinExistence type="predicted"/>
<comment type="caution">
    <text evidence="2">The sequence shown here is derived from an EMBL/GenBank/DDBJ whole genome shotgun (WGS) entry which is preliminary data.</text>
</comment>
<gene>
    <name evidence="2" type="ORF">GCM10020366_36510</name>
</gene>